<dbReference type="EMBL" id="CP046244">
    <property type="protein sequence ID" value="QGP91614.1"/>
    <property type="molecule type" value="Genomic_DNA"/>
</dbReference>
<keyword evidence="6" id="KW-0408">Iron</keyword>
<dbReference type="Proteomes" id="UP000425916">
    <property type="component" value="Chromosome"/>
</dbReference>
<gene>
    <name evidence="10" type="primary">lutB</name>
    <name evidence="10" type="ORF">MGLY_09540</name>
</gene>
<dbReference type="SUPFAM" id="SSF100950">
    <property type="entry name" value="NagB/RpiA/CoA transferase-like"/>
    <property type="match status" value="1"/>
</dbReference>
<dbReference type="SUPFAM" id="SSF46548">
    <property type="entry name" value="alpha-helical ferredoxin"/>
    <property type="match status" value="1"/>
</dbReference>
<feature type="domain" description="4Fe-4S ferredoxin-type" evidence="9">
    <location>
        <begin position="351"/>
        <end position="383"/>
    </location>
</feature>
<sequence length="762" mass="83008">MAGKEFKQRIRRALDNASLRGALERFADAYIVSREQVYAGRDFESLRQRIAAIKADAASRYEELAEQFTRAVEARGGKVFRAKDAAAAREYIYQVAREHGVTDIVKSKSFASEEIHLNAYLQERGITPHETDLAEWILQLMPGERPSHMVMPAIHLPKEEVARVFSRYLNEPVEPDIKNMVRIARRELRKKFLTAGMGISGANIAVAETGTIVICTNEGNARLATTVPPVHVAIVGYEKLVPGIKDIVPILEALPRSGTAQPITSYVTMITGPVPAWKGEGEGIKELHVVLLDNGRTRMAADPVFKEALQCIRCASCTNVCPVFQLVSGQVYGYIYSGGIGSILTAFFNSLEDAADPQSLCIGCRRCAEVCPAQINIPELVLKLRERVVRKQGLSRGYRLALHGVVARPKLMHTLLRAAARLQGPVTHGRPLIRHLPLFFSSLTEGRSLPAIAGRPLRDRAKDLERPLSKPRLRAAFYSGCVIDFAYPEIGEAVYKVLGREGVQVVFPQEQACCGAPATYAGDRETAVKLAKQNIAALEGARAEVVVTACPTCAVALKKDFPELLAGDPAWEGRAQALAAKVKDFTELVHELTGGRQGPFGPPGGNGEKKQGAGEGLETGRQGSLDRQCTTSGRRAEPPGELTQAGNQAVKVTYHDSCHFKRHLGLDQVARRVLQGQTGLELVEMKESDRCCGFGGSYSIKYPEISRPILERKLKNIVASGAEVVAVDCPGCVLQLRGGLDQLGSAMQVKHTAEILADCEDE</sequence>
<dbReference type="InterPro" id="IPR009051">
    <property type="entry name" value="Helical_ferredxn"/>
</dbReference>
<evidence type="ECO:0000256" key="2">
    <source>
        <dbReference type="ARBA" id="ARBA00022485"/>
    </source>
</evidence>
<dbReference type="Pfam" id="PF02754">
    <property type="entry name" value="CCG"/>
    <property type="match status" value="2"/>
</dbReference>
<name>A0A6I5ZNS3_9FIRM</name>
<accession>A0A6I5ZNS3</accession>
<feature type="domain" description="4Fe-4S ferredoxin-type" evidence="9">
    <location>
        <begin position="301"/>
        <end position="332"/>
    </location>
</feature>
<dbReference type="PANTHER" id="PTHR47153">
    <property type="entry name" value="LACTATE UTILIZATION PROTEIN B"/>
    <property type="match status" value="1"/>
</dbReference>
<reference evidence="10 11" key="1">
    <citation type="submission" date="2019-11" db="EMBL/GenBank/DDBJ databases">
        <title>Genome sequence of Moorella glycerini DSM11254.</title>
        <authorList>
            <person name="Poehlein A."/>
            <person name="Boeer T."/>
            <person name="Daniel R."/>
        </authorList>
    </citation>
    <scope>NUCLEOTIDE SEQUENCE [LARGE SCALE GENOMIC DNA]</scope>
    <source>
        <strain evidence="10 11">DSM 11254</strain>
    </source>
</reference>
<keyword evidence="11" id="KW-1185">Reference proteome</keyword>
<dbReference type="InterPro" id="IPR003741">
    <property type="entry name" value="LUD_dom"/>
</dbReference>
<dbReference type="InterPro" id="IPR004452">
    <property type="entry name" value="LutB/LldF"/>
</dbReference>
<dbReference type="Gene3D" id="1.10.1060.10">
    <property type="entry name" value="Alpha-helical ferredoxin"/>
    <property type="match status" value="1"/>
</dbReference>
<dbReference type="InterPro" id="IPR004017">
    <property type="entry name" value="Cys_rich_dom"/>
</dbReference>
<evidence type="ECO:0000256" key="5">
    <source>
        <dbReference type="ARBA" id="ARBA00022982"/>
    </source>
</evidence>
<dbReference type="InterPro" id="IPR037171">
    <property type="entry name" value="NagB/RpiA_transferase-like"/>
</dbReference>
<keyword evidence="2" id="KW-0004">4Fe-4S</keyword>
<dbReference type="AlphaFoldDB" id="A0A6I5ZNS3"/>
<evidence type="ECO:0000259" key="9">
    <source>
        <dbReference type="PROSITE" id="PS51379"/>
    </source>
</evidence>
<keyword evidence="3" id="KW-0479">Metal-binding</keyword>
<proteinExistence type="predicted"/>
<dbReference type="Pfam" id="PF13183">
    <property type="entry name" value="Fer4_8"/>
    <property type="match status" value="1"/>
</dbReference>
<evidence type="ECO:0000256" key="7">
    <source>
        <dbReference type="ARBA" id="ARBA00023014"/>
    </source>
</evidence>
<dbReference type="GO" id="GO:0046872">
    <property type="term" value="F:metal ion binding"/>
    <property type="evidence" value="ECO:0007669"/>
    <property type="project" value="UniProtKB-KW"/>
</dbReference>
<evidence type="ECO:0000313" key="10">
    <source>
        <dbReference type="EMBL" id="QGP91614.1"/>
    </source>
</evidence>
<organism evidence="10 11">
    <name type="scientific">Neomoorella glycerini</name>
    <dbReference type="NCBI Taxonomy" id="55779"/>
    <lineage>
        <taxon>Bacteria</taxon>
        <taxon>Bacillati</taxon>
        <taxon>Bacillota</taxon>
        <taxon>Clostridia</taxon>
        <taxon>Neomoorellales</taxon>
        <taxon>Neomoorellaceae</taxon>
        <taxon>Neomoorella</taxon>
    </lineage>
</organism>
<dbReference type="NCBIfam" id="NF045670">
    <property type="entry name" value="quin_L_LdhH"/>
    <property type="match status" value="1"/>
</dbReference>
<feature type="compositionally biased region" description="Polar residues" evidence="8">
    <location>
        <begin position="621"/>
        <end position="633"/>
    </location>
</feature>
<dbReference type="Pfam" id="PF02589">
    <property type="entry name" value="LUD_dom"/>
    <property type="match status" value="1"/>
</dbReference>
<dbReference type="InterPro" id="IPR017896">
    <property type="entry name" value="4Fe4S_Fe-S-bd"/>
</dbReference>
<dbReference type="Gene3D" id="3.40.50.10420">
    <property type="entry name" value="NagB/RpiA/CoA transferase-like"/>
    <property type="match status" value="1"/>
</dbReference>
<dbReference type="PROSITE" id="PS00198">
    <property type="entry name" value="4FE4S_FER_1"/>
    <property type="match status" value="1"/>
</dbReference>
<evidence type="ECO:0000256" key="3">
    <source>
        <dbReference type="ARBA" id="ARBA00022723"/>
    </source>
</evidence>
<dbReference type="GO" id="GO:0051539">
    <property type="term" value="F:4 iron, 4 sulfur cluster binding"/>
    <property type="evidence" value="ECO:0007669"/>
    <property type="project" value="UniProtKB-KW"/>
</dbReference>
<dbReference type="GO" id="GO:0006089">
    <property type="term" value="P:lactate metabolic process"/>
    <property type="evidence" value="ECO:0007669"/>
    <property type="project" value="InterPro"/>
</dbReference>
<evidence type="ECO:0000256" key="1">
    <source>
        <dbReference type="ARBA" id="ARBA00022448"/>
    </source>
</evidence>
<evidence type="ECO:0000256" key="6">
    <source>
        <dbReference type="ARBA" id="ARBA00023004"/>
    </source>
</evidence>
<dbReference type="InterPro" id="IPR024185">
    <property type="entry name" value="FTHF_cligase-like_sf"/>
</dbReference>
<dbReference type="PANTHER" id="PTHR47153:SF2">
    <property type="entry name" value="LACTATE UTILIZATION PROTEIN B"/>
    <property type="match status" value="1"/>
</dbReference>
<evidence type="ECO:0000313" key="11">
    <source>
        <dbReference type="Proteomes" id="UP000425916"/>
    </source>
</evidence>
<feature type="region of interest" description="Disordered" evidence="8">
    <location>
        <begin position="593"/>
        <end position="647"/>
    </location>
</feature>
<evidence type="ECO:0000256" key="4">
    <source>
        <dbReference type="ARBA" id="ARBA00022737"/>
    </source>
</evidence>
<feature type="compositionally biased region" description="Gly residues" evidence="8">
    <location>
        <begin position="595"/>
        <end position="606"/>
    </location>
</feature>
<protein>
    <submittedName>
        <fullName evidence="10">Lactate utilization protein B</fullName>
    </submittedName>
</protein>
<dbReference type="InterPro" id="IPR017900">
    <property type="entry name" value="4Fe4S_Fe_S_CS"/>
</dbReference>
<keyword evidence="1" id="KW-0813">Transport</keyword>
<dbReference type="RefSeq" id="WP_246187417.1">
    <property type="nucleotide sequence ID" value="NZ_CP046244.1"/>
</dbReference>
<keyword evidence="5" id="KW-0249">Electron transport</keyword>
<keyword evidence="7" id="KW-0411">Iron-sulfur</keyword>
<dbReference type="InterPro" id="IPR054704">
    <property type="entry name" value="Quin_L_LdhH-like"/>
</dbReference>
<keyword evidence="4" id="KW-0677">Repeat</keyword>
<evidence type="ECO:0000256" key="8">
    <source>
        <dbReference type="SAM" id="MobiDB-lite"/>
    </source>
</evidence>
<dbReference type="GO" id="GO:0016491">
    <property type="term" value="F:oxidoreductase activity"/>
    <property type="evidence" value="ECO:0007669"/>
    <property type="project" value="UniProtKB-ARBA"/>
</dbReference>
<dbReference type="PROSITE" id="PS51379">
    <property type="entry name" value="4FE4S_FER_2"/>
    <property type="match status" value="2"/>
</dbReference>